<dbReference type="PANTHER" id="PTHR10266:SF3">
    <property type="entry name" value="CYTOCHROME C1, HEME PROTEIN, MITOCHONDRIAL"/>
    <property type="match status" value="1"/>
</dbReference>
<evidence type="ECO:0000256" key="3">
    <source>
        <dbReference type="ARBA" id="ARBA00022617"/>
    </source>
</evidence>
<dbReference type="RefSeq" id="WP_008027369.1">
    <property type="nucleotide sequence ID" value="NZ_ACYY01000002.1"/>
</dbReference>
<feature type="binding site" description="covalent" evidence="9">
    <location>
        <position position="62"/>
    </location>
    <ligand>
        <name>heme c</name>
        <dbReference type="ChEBI" id="CHEBI:61717"/>
    </ligand>
</feature>
<evidence type="ECO:0000256" key="1">
    <source>
        <dbReference type="ARBA" id="ARBA00004370"/>
    </source>
</evidence>
<keyword evidence="3 9" id="KW-0349">Heme</keyword>
<dbReference type="PANTHER" id="PTHR10266">
    <property type="entry name" value="CYTOCHROME C1"/>
    <property type="match status" value="1"/>
</dbReference>
<feature type="signal peptide" evidence="11">
    <location>
        <begin position="1"/>
        <end position="22"/>
    </location>
</feature>
<dbReference type="PROSITE" id="PS51007">
    <property type="entry name" value="CYTC"/>
    <property type="match status" value="1"/>
</dbReference>
<evidence type="ECO:0000259" key="12">
    <source>
        <dbReference type="PROSITE" id="PS51007"/>
    </source>
</evidence>
<evidence type="ECO:0000256" key="7">
    <source>
        <dbReference type="ARBA" id="ARBA00023004"/>
    </source>
</evidence>
<evidence type="ECO:0000313" key="13">
    <source>
        <dbReference type="EMBL" id="EEW26515.1"/>
    </source>
</evidence>
<evidence type="ECO:0000256" key="4">
    <source>
        <dbReference type="ARBA" id="ARBA00022692"/>
    </source>
</evidence>
<keyword evidence="14" id="KW-1185">Reference proteome</keyword>
<evidence type="ECO:0000256" key="9">
    <source>
        <dbReference type="PIRSR" id="PIRSR602326-1"/>
    </source>
</evidence>
<evidence type="ECO:0000256" key="11">
    <source>
        <dbReference type="SAM" id="SignalP"/>
    </source>
</evidence>
<protein>
    <recommendedName>
        <fullName evidence="2">Cytochrome c1</fullName>
    </recommendedName>
</protein>
<dbReference type="OrthoDB" id="9808471at2"/>
<name>C8RWZ0_9RHOB</name>
<keyword evidence="7 9" id="KW-0408">Iron</keyword>
<keyword evidence="4 10" id="KW-0812">Transmembrane</keyword>
<reference evidence="13 14" key="1">
    <citation type="submission" date="2009-08" db="EMBL/GenBank/DDBJ databases">
        <title>The draft genome of Rhodobacter sp. SW2.</title>
        <authorList>
            <consortium name="US DOE Joint Genome Institute (JGI-PGF)"/>
            <person name="Lucas S."/>
            <person name="Copeland A."/>
            <person name="Lapidus A."/>
            <person name="Glavina del Rio T."/>
            <person name="Tice H."/>
            <person name="Bruce D."/>
            <person name="Goodwin L."/>
            <person name="Pitluck S."/>
            <person name="Larimer F."/>
            <person name="Land M.L."/>
            <person name="Hauser L."/>
            <person name="Emerson D."/>
        </authorList>
    </citation>
    <scope>NUCLEOTIDE SEQUENCE [LARGE SCALE GENOMIC DNA]</scope>
    <source>
        <strain evidence="13 14">SW2</strain>
    </source>
</reference>
<keyword evidence="6 10" id="KW-1133">Transmembrane helix</keyword>
<feature type="binding site" description="covalent" evidence="9">
    <location>
        <position position="59"/>
    </location>
    <ligand>
        <name>heme c</name>
        <dbReference type="ChEBI" id="CHEBI:61717"/>
    </ligand>
</feature>
<dbReference type="InterPro" id="IPR036909">
    <property type="entry name" value="Cyt_c-like_dom_sf"/>
</dbReference>
<feature type="domain" description="Cytochrome c" evidence="12">
    <location>
        <begin position="46"/>
        <end position="174"/>
    </location>
</feature>
<dbReference type="AlphaFoldDB" id="C8RWZ0"/>
<proteinExistence type="predicted"/>
<dbReference type="GO" id="GO:0016020">
    <property type="term" value="C:membrane"/>
    <property type="evidence" value="ECO:0007669"/>
    <property type="project" value="UniProtKB-SubCell"/>
</dbReference>
<keyword evidence="11" id="KW-0732">Signal</keyword>
<feature type="chain" id="PRO_5002991915" description="Cytochrome c1" evidence="11">
    <location>
        <begin position="23"/>
        <end position="312"/>
    </location>
</feature>
<dbReference type="SUPFAM" id="SSF46626">
    <property type="entry name" value="Cytochrome c"/>
    <property type="match status" value="1"/>
</dbReference>
<comment type="caution">
    <text evidence="13">The sequence shown here is derived from an EMBL/GenBank/DDBJ whole genome shotgun (WGS) entry which is preliminary data.</text>
</comment>
<dbReference type="Gene3D" id="1.20.5.100">
    <property type="entry name" value="Cytochrome c1, transmembrane anchor, C-terminal"/>
    <property type="match status" value="1"/>
</dbReference>
<organism evidence="13 14">
    <name type="scientific">Rhodobacter ferrooxidans</name>
    <dbReference type="NCBI Taxonomy" id="371731"/>
    <lineage>
        <taxon>Bacteria</taxon>
        <taxon>Pseudomonadati</taxon>
        <taxon>Pseudomonadota</taxon>
        <taxon>Alphaproteobacteria</taxon>
        <taxon>Rhodobacterales</taxon>
        <taxon>Rhodobacter group</taxon>
        <taxon>Rhodobacter</taxon>
    </lineage>
</organism>
<comment type="subcellular location">
    <subcellularLocation>
        <location evidence="1">Membrane</location>
    </subcellularLocation>
</comment>
<feature type="binding site" description="covalent" evidence="9">
    <location>
        <position position="235"/>
    </location>
    <ligand>
        <name>heme c</name>
        <dbReference type="ChEBI" id="CHEBI:61717"/>
    </ligand>
</feature>
<dbReference type="GO" id="GO:0046872">
    <property type="term" value="F:metal ion binding"/>
    <property type="evidence" value="ECO:0007669"/>
    <property type="project" value="UniProtKB-KW"/>
</dbReference>
<comment type="cofactor">
    <cofactor evidence="9">
        <name>heme c</name>
        <dbReference type="ChEBI" id="CHEBI:61717"/>
    </cofactor>
    <text evidence="9">Binds 1 heme c group covalently per subunit.</text>
</comment>
<evidence type="ECO:0000256" key="2">
    <source>
        <dbReference type="ARBA" id="ARBA00016165"/>
    </source>
</evidence>
<sequence length="312" mass="33826">MFRKIAISAVSALTLAAGAATAETAEIHIHDVAFGFEGPFGKFDQNQLQRGLQVYTEVCSACHGMKYVPIRSLSEAGGPGLTDQQVRDYAEAFTVLDEASNHQLFDQDKGEYRPLKPSDNFPVNNTIGAPDLSLMAKARAGFHGPYGSGLNQLFKGMGGPEYIAAILNGYTETPACAPADFPNYYNSAFAPGGYPDECKIFEETVTEVTNPDGTVTTRTDKVEVGRMAPGSWIQMPPPLMDDQVTFADGSPATVEAMSHDAAAFLMWAAEPKLMARKQMGFVAVLMLTILSVLLYLTNKQLWSRVKVKKTHA</sequence>
<dbReference type="EMBL" id="ACYY01000002">
    <property type="protein sequence ID" value="EEW26515.1"/>
    <property type="molecule type" value="Genomic_DNA"/>
</dbReference>
<evidence type="ECO:0000256" key="6">
    <source>
        <dbReference type="ARBA" id="ARBA00022989"/>
    </source>
</evidence>
<dbReference type="Gene3D" id="1.10.760.10">
    <property type="entry name" value="Cytochrome c-like domain"/>
    <property type="match status" value="1"/>
</dbReference>
<evidence type="ECO:0000256" key="5">
    <source>
        <dbReference type="ARBA" id="ARBA00022723"/>
    </source>
</evidence>
<dbReference type="Pfam" id="PF02167">
    <property type="entry name" value="Cytochrom_C1"/>
    <property type="match status" value="1"/>
</dbReference>
<dbReference type="eggNOG" id="COG2857">
    <property type="taxonomic scope" value="Bacteria"/>
</dbReference>
<dbReference type="STRING" id="371731.Rsw2DRAFT_0318"/>
<dbReference type="Proteomes" id="UP000010121">
    <property type="component" value="Unassembled WGS sequence"/>
</dbReference>
<feature type="transmembrane region" description="Helical" evidence="10">
    <location>
        <begin position="279"/>
        <end position="296"/>
    </location>
</feature>
<accession>C8RWZ0</accession>
<keyword evidence="5 9" id="KW-0479">Metal-binding</keyword>
<evidence type="ECO:0000256" key="10">
    <source>
        <dbReference type="SAM" id="Phobius"/>
    </source>
</evidence>
<dbReference type="PRINTS" id="PR00603">
    <property type="entry name" value="CYTOCHROMEC1"/>
</dbReference>
<dbReference type="GO" id="GO:0020037">
    <property type="term" value="F:heme binding"/>
    <property type="evidence" value="ECO:0007669"/>
    <property type="project" value="InterPro"/>
</dbReference>
<dbReference type="GO" id="GO:0009055">
    <property type="term" value="F:electron transfer activity"/>
    <property type="evidence" value="ECO:0007669"/>
    <property type="project" value="InterPro"/>
</dbReference>
<dbReference type="InterPro" id="IPR009056">
    <property type="entry name" value="Cyt_c-like_dom"/>
</dbReference>
<evidence type="ECO:0000256" key="8">
    <source>
        <dbReference type="ARBA" id="ARBA00023136"/>
    </source>
</evidence>
<dbReference type="InterPro" id="IPR002326">
    <property type="entry name" value="Cyt_c1"/>
</dbReference>
<feature type="binding site" description="covalent" evidence="9">
    <location>
        <position position="63"/>
    </location>
    <ligand>
        <name>heme c</name>
        <dbReference type="ChEBI" id="CHEBI:61717"/>
    </ligand>
</feature>
<evidence type="ECO:0000313" key="14">
    <source>
        <dbReference type="Proteomes" id="UP000010121"/>
    </source>
</evidence>
<gene>
    <name evidence="13" type="ORF">Rsw2DRAFT_0318</name>
</gene>
<keyword evidence="8 10" id="KW-0472">Membrane</keyword>